<accession>A0A060BT43</accession>
<evidence type="ECO:0000313" key="1">
    <source>
        <dbReference type="EMBL" id="AIA83970.1"/>
    </source>
</evidence>
<proteinExistence type="predicted"/>
<reference evidence="1" key="1">
    <citation type="journal article" date="2013" name="Environ. Microbiol.">
        <title>Seasonally variable intestinal metagenomes of the red palm weevil (Rhynchophorus ferrugineus).</title>
        <authorList>
            <person name="Jia S."/>
            <person name="Zhang X."/>
            <person name="Zhang G."/>
            <person name="Yin A."/>
            <person name="Zhang S."/>
            <person name="Li F."/>
            <person name="Wang L."/>
            <person name="Zhao D."/>
            <person name="Yun Q."/>
            <person name="Tala"/>
            <person name="Wang J."/>
            <person name="Sun G."/>
            <person name="Baabdullah M."/>
            <person name="Yu X."/>
            <person name="Hu S."/>
            <person name="Al-Mssallem I.S."/>
            <person name="Yu J."/>
        </authorList>
    </citation>
    <scope>NUCLEOTIDE SEQUENCE</scope>
</reference>
<sequence length="112" mass="13394">MAGWRTLWIPQAVVIHYEARSSDQAVAARHLHFNTSKVRFWRKWFGRRWSEALRHYLLLEYRGQIAIERAKWLVGHKRALRIQRIEVYKQVIAHRLIVDKETEDERMSGSGA</sequence>
<dbReference type="EMBL" id="KF116723">
    <property type="protein sequence ID" value="AIA83970.1"/>
    <property type="molecule type" value="Genomic_DNA"/>
</dbReference>
<dbReference type="AlphaFoldDB" id="A0A060BT43"/>
<organism evidence="1">
    <name type="scientific">uncultured Sphaerobacter sp</name>
    <dbReference type="NCBI Taxonomy" id="211440"/>
    <lineage>
        <taxon>Bacteria</taxon>
        <taxon>Pseudomonadati</taxon>
        <taxon>Thermomicrobiota</taxon>
        <taxon>Thermomicrobia</taxon>
        <taxon>Sphaerobacterales</taxon>
        <taxon>Sphaerobacterineae</taxon>
        <taxon>Sphaerobacteraceae</taxon>
        <taxon>Sphaerobacter</taxon>
        <taxon>environmental samples</taxon>
    </lineage>
</organism>
<name>A0A060BT43_9BACT</name>
<protein>
    <submittedName>
        <fullName evidence="1">CAZy families GT2 protein</fullName>
    </submittedName>
</protein>